<dbReference type="GO" id="GO:0030170">
    <property type="term" value="F:pyridoxal phosphate binding"/>
    <property type="evidence" value="ECO:0007669"/>
    <property type="project" value="InterPro"/>
</dbReference>
<dbReference type="InterPro" id="IPR010977">
    <property type="entry name" value="Aromatic_deC"/>
</dbReference>
<dbReference type="Gene3D" id="3.40.640.10">
    <property type="entry name" value="Type I PLP-dependent aspartate aminotransferase-like (Major domain)"/>
    <property type="match status" value="1"/>
</dbReference>
<comment type="cofactor">
    <cofactor evidence="1">
        <name>pyridoxal 5'-phosphate</name>
        <dbReference type="ChEBI" id="CHEBI:597326"/>
    </cofactor>
</comment>
<dbReference type="PRINTS" id="PR00800">
    <property type="entry name" value="YHDCRBOXLASE"/>
</dbReference>
<reference evidence="6" key="1">
    <citation type="submission" date="2020-05" db="EMBL/GenBank/DDBJ databases">
        <authorList>
            <person name="Chiriac C."/>
            <person name="Salcher M."/>
            <person name="Ghai R."/>
            <person name="Kavagutti S V."/>
        </authorList>
    </citation>
    <scope>NUCLEOTIDE SEQUENCE</scope>
</reference>
<comment type="similarity">
    <text evidence="2">Belongs to the group II decarboxylase family.</text>
</comment>
<evidence type="ECO:0000256" key="4">
    <source>
        <dbReference type="ARBA" id="ARBA00022898"/>
    </source>
</evidence>
<evidence type="ECO:0000256" key="2">
    <source>
        <dbReference type="ARBA" id="ARBA00009533"/>
    </source>
</evidence>
<protein>
    <submittedName>
        <fullName evidence="6">Unannotated protein</fullName>
    </submittedName>
</protein>
<keyword evidence="3" id="KW-0210">Decarboxylase</keyword>
<gene>
    <name evidence="6" type="ORF">UFOPK2593_01388</name>
</gene>
<evidence type="ECO:0000256" key="3">
    <source>
        <dbReference type="ARBA" id="ARBA00022793"/>
    </source>
</evidence>
<dbReference type="InterPro" id="IPR021115">
    <property type="entry name" value="Pyridoxal-P_BS"/>
</dbReference>
<evidence type="ECO:0000256" key="5">
    <source>
        <dbReference type="ARBA" id="ARBA00023239"/>
    </source>
</evidence>
<dbReference type="Gene3D" id="3.90.1150.10">
    <property type="entry name" value="Aspartate Aminotransferase, domain 1"/>
    <property type="match status" value="1"/>
</dbReference>
<dbReference type="GO" id="GO:0016831">
    <property type="term" value="F:carboxy-lyase activity"/>
    <property type="evidence" value="ECO:0007669"/>
    <property type="project" value="UniProtKB-KW"/>
</dbReference>
<dbReference type="PROSITE" id="PS00392">
    <property type="entry name" value="DDC_GAD_HDC_YDC"/>
    <property type="match status" value="1"/>
</dbReference>
<dbReference type="InterPro" id="IPR015422">
    <property type="entry name" value="PyrdxlP-dep_Trfase_small"/>
</dbReference>
<dbReference type="AlphaFoldDB" id="A0A6J6QV06"/>
<evidence type="ECO:0000313" key="6">
    <source>
        <dbReference type="EMBL" id="CAB4715570.1"/>
    </source>
</evidence>
<organism evidence="6">
    <name type="scientific">freshwater metagenome</name>
    <dbReference type="NCBI Taxonomy" id="449393"/>
    <lineage>
        <taxon>unclassified sequences</taxon>
        <taxon>metagenomes</taxon>
        <taxon>ecological metagenomes</taxon>
    </lineage>
</organism>
<dbReference type="EMBL" id="CAEZXW010000128">
    <property type="protein sequence ID" value="CAB4715570.1"/>
    <property type="molecule type" value="Genomic_DNA"/>
</dbReference>
<name>A0A6J6QV06_9ZZZZ</name>
<dbReference type="Pfam" id="PF00282">
    <property type="entry name" value="Pyridoxal_deC"/>
    <property type="match status" value="1"/>
</dbReference>
<dbReference type="InterPro" id="IPR015421">
    <property type="entry name" value="PyrdxlP-dep_Trfase_major"/>
</dbReference>
<keyword evidence="5" id="KW-0456">Lyase</keyword>
<dbReference type="InterPro" id="IPR015424">
    <property type="entry name" value="PyrdxlP-dep_Trfase"/>
</dbReference>
<proteinExistence type="inferred from homology"/>
<dbReference type="GO" id="GO:0019752">
    <property type="term" value="P:carboxylic acid metabolic process"/>
    <property type="evidence" value="ECO:0007669"/>
    <property type="project" value="InterPro"/>
</dbReference>
<dbReference type="SUPFAM" id="SSF53383">
    <property type="entry name" value="PLP-dependent transferases"/>
    <property type="match status" value="1"/>
</dbReference>
<dbReference type="PANTHER" id="PTHR11999">
    <property type="entry name" value="GROUP II PYRIDOXAL-5-PHOSPHATE DECARBOXYLASE"/>
    <property type="match status" value="1"/>
</dbReference>
<dbReference type="InterPro" id="IPR002129">
    <property type="entry name" value="PyrdxlP-dep_de-COase"/>
</dbReference>
<sequence>MHFFDEETQRISDEIGAYVDLRLRMDPVALDQPRTFAELSEMAGQTITADGLGGSAALKLFTDILAPACISTDHPRYLAFIPTAPTELSSLFDLVVGASGIYGGSWLEGAGAVYAENQALAWIASLAGFPATSGGVFMQGGTVGNLSALVTARESARAKFGNDFRWVLLVSENAHSSIASAARVMDVDIVQCAIDQSGRLLGSSVLDAVNSLSGKQKAFAVVATSGSTNLGIIDDLASIADTAEAAELWFHVDGAYGAAALAAPSARQLFNGIERADSFIVDPHKWFFAPFDACALLYRNPHLGKRAHTQEAGYLKSLQEPDAWNPSDFGIQLSRRPRGLPFWYSLASHGTKKYVDAVERTLEVARDAARLVAECPVTEVVYPPALSIVAFRRIGWGPEQYKKWSDQLLADQIGFVTPSTHQGETILRFAIVNPRTTPEDISTILATLA</sequence>
<dbReference type="PANTHER" id="PTHR11999:SF70">
    <property type="entry name" value="MIP05841P"/>
    <property type="match status" value="1"/>
</dbReference>
<evidence type="ECO:0000256" key="1">
    <source>
        <dbReference type="ARBA" id="ARBA00001933"/>
    </source>
</evidence>
<dbReference type="GO" id="GO:0006520">
    <property type="term" value="P:amino acid metabolic process"/>
    <property type="evidence" value="ECO:0007669"/>
    <property type="project" value="InterPro"/>
</dbReference>
<keyword evidence="4" id="KW-0663">Pyridoxal phosphate</keyword>
<accession>A0A6J6QV06</accession>